<dbReference type="EMBL" id="CP144700">
    <property type="protein sequence ID" value="WVZ24621.1"/>
    <property type="molecule type" value="Genomic_DNA"/>
</dbReference>
<name>A0AAQ3PB98_VIGMU</name>
<feature type="compositionally biased region" description="Basic residues" evidence="1">
    <location>
        <begin position="81"/>
        <end position="93"/>
    </location>
</feature>
<organism evidence="2 3">
    <name type="scientific">Vigna mungo</name>
    <name type="common">Black gram</name>
    <name type="synonym">Phaseolus mungo</name>
    <dbReference type="NCBI Taxonomy" id="3915"/>
    <lineage>
        <taxon>Eukaryota</taxon>
        <taxon>Viridiplantae</taxon>
        <taxon>Streptophyta</taxon>
        <taxon>Embryophyta</taxon>
        <taxon>Tracheophyta</taxon>
        <taxon>Spermatophyta</taxon>
        <taxon>Magnoliopsida</taxon>
        <taxon>eudicotyledons</taxon>
        <taxon>Gunneridae</taxon>
        <taxon>Pentapetalae</taxon>
        <taxon>rosids</taxon>
        <taxon>fabids</taxon>
        <taxon>Fabales</taxon>
        <taxon>Fabaceae</taxon>
        <taxon>Papilionoideae</taxon>
        <taxon>50 kb inversion clade</taxon>
        <taxon>NPAAA clade</taxon>
        <taxon>indigoferoid/millettioid clade</taxon>
        <taxon>Phaseoleae</taxon>
        <taxon>Vigna</taxon>
    </lineage>
</organism>
<dbReference type="Proteomes" id="UP001374535">
    <property type="component" value="Chromosome 1"/>
</dbReference>
<keyword evidence="3" id="KW-1185">Reference proteome</keyword>
<proteinExistence type="predicted"/>
<sequence length="128" mass="14118">IITISIQTLISLQETLVAASSSTVIAILAGSRPFQRIINAQAIVVEPPSHTFIFFNKITTALPHHSATMTQNRASFEPHSRRPSSRNHPRREQHHQPPFVSCNKRPISTVAATSPQKSQQSFSAKVEA</sequence>
<dbReference type="AlphaFoldDB" id="A0AAQ3PB98"/>
<gene>
    <name evidence="2" type="ORF">V8G54_003165</name>
</gene>
<protein>
    <submittedName>
        <fullName evidence="2">Uncharacterized protein</fullName>
    </submittedName>
</protein>
<reference evidence="2 3" key="1">
    <citation type="journal article" date="2023" name="Life. Sci Alliance">
        <title>Evolutionary insights into 3D genome organization and epigenetic landscape of Vigna mungo.</title>
        <authorList>
            <person name="Junaid A."/>
            <person name="Singh B."/>
            <person name="Bhatia S."/>
        </authorList>
    </citation>
    <scope>NUCLEOTIDE SEQUENCE [LARGE SCALE GENOMIC DNA]</scope>
    <source>
        <strain evidence="2">Urdbean</strain>
    </source>
</reference>
<evidence type="ECO:0000313" key="3">
    <source>
        <dbReference type="Proteomes" id="UP001374535"/>
    </source>
</evidence>
<evidence type="ECO:0000313" key="2">
    <source>
        <dbReference type="EMBL" id="WVZ24621.1"/>
    </source>
</evidence>
<feature type="non-terminal residue" evidence="2">
    <location>
        <position position="1"/>
    </location>
</feature>
<feature type="region of interest" description="Disordered" evidence="1">
    <location>
        <begin position="66"/>
        <end position="128"/>
    </location>
</feature>
<feature type="compositionally biased region" description="Polar residues" evidence="1">
    <location>
        <begin position="110"/>
        <end position="128"/>
    </location>
</feature>
<accession>A0AAQ3PB98</accession>
<evidence type="ECO:0000256" key="1">
    <source>
        <dbReference type="SAM" id="MobiDB-lite"/>
    </source>
</evidence>